<dbReference type="Proteomes" id="UP001158049">
    <property type="component" value="Unassembled WGS sequence"/>
</dbReference>
<evidence type="ECO:0000256" key="2">
    <source>
        <dbReference type="ARBA" id="ARBA00012438"/>
    </source>
</evidence>
<dbReference type="EC" id="2.7.13.3" evidence="2"/>
<feature type="compositionally biased region" description="Polar residues" evidence="7">
    <location>
        <begin position="589"/>
        <end position="611"/>
    </location>
</feature>
<dbReference type="PANTHER" id="PTHR43711:SF31">
    <property type="entry name" value="HISTIDINE KINASE"/>
    <property type="match status" value="1"/>
</dbReference>
<dbReference type="Pfam" id="PF00512">
    <property type="entry name" value="HisKA"/>
    <property type="match status" value="1"/>
</dbReference>
<dbReference type="PANTHER" id="PTHR43711">
    <property type="entry name" value="TWO-COMPONENT HISTIDINE KINASE"/>
    <property type="match status" value="1"/>
</dbReference>
<dbReference type="InterPro" id="IPR050736">
    <property type="entry name" value="Sensor_HK_Regulatory"/>
</dbReference>
<keyword evidence="8" id="KW-1133">Transmembrane helix</keyword>
<dbReference type="InterPro" id="IPR004358">
    <property type="entry name" value="Sig_transdc_His_kin-like_C"/>
</dbReference>
<keyword evidence="5 10" id="KW-0418">Kinase</keyword>
<dbReference type="InterPro" id="IPR036097">
    <property type="entry name" value="HisK_dim/P_sf"/>
</dbReference>
<evidence type="ECO:0000256" key="3">
    <source>
        <dbReference type="ARBA" id="ARBA00022553"/>
    </source>
</evidence>
<dbReference type="Pfam" id="PF02518">
    <property type="entry name" value="HATPase_c"/>
    <property type="match status" value="1"/>
</dbReference>
<dbReference type="InterPro" id="IPR005467">
    <property type="entry name" value="His_kinase_dom"/>
</dbReference>
<evidence type="ECO:0000256" key="6">
    <source>
        <dbReference type="ARBA" id="ARBA00023012"/>
    </source>
</evidence>
<dbReference type="InterPro" id="IPR003594">
    <property type="entry name" value="HATPase_dom"/>
</dbReference>
<feature type="domain" description="Histidine kinase" evidence="9">
    <location>
        <begin position="373"/>
        <end position="589"/>
    </location>
</feature>
<evidence type="ECO:0000256" key="8">
    <source>
        <dbReference type="SAM" id="Phobius"/>
    </source>
</evidence>
<evidence type="ECO:0000256" key="7">
    <source>
        <dbReference type="SAM" id="MobiDB-lite"/>
    </source>
</evidence>
<comment type="catalytic activity">
    <reaction evidence="1">
        <text>ATP + protein L-histidine = ADP + protein N-phospho-L-histidine.</text>
        <dbReference type="EC" id="2.7.13.3"/>
    </reaction>
</comment>
<dbReference type="SUPFAM" id="SSF47384">
    <property type="entry name" value="Homodimeric domain of signal transducing histidine kinase"/>
    <property type="match status" value="1"/>
</dbReference>
<dbReference type="GO" id="GO:0016301">
    <property type="term" value="F:kinase activity"/>
    <property type="evidence" value="ECO:0007669"/>
    <property type="project" value="UniProtKB-KW"/>
</dbReference>
<dbReference type="CDD" id="cd00082">
    <property type="entry name" value="HisKA"/>
    <property type="match status" value="1"/>
</dbReference>
<dbReference type="InterPro" id="IPR003661">
    <property type="entry name" value="HisK_dim/P_dom"/>
</dbReference>
<evidence type="ECO:0000256" key="4">
    <source>
        <dbReference type="ARBA" id="ARBA00022679"/>
    </source>
</evidence>
<keyword evidence="3" id="KW-0597">Phosphoprotein</keyword>
<keyword evidence="6" id="KW-0902">Two-component regulatory system</keyword>
<feature type="transmembrane region" description="Helical" evidence="8">
    <location>
        <begin position="262"/>
        <end position="284"/>
    </location>
</feature>
<dbReference type="CDD" id="cd18774">
    <property type="entry name" value="PDC2_HK_sensor"/>
    <property type="match status" value="1"/>
</dbReference>
<protein>
    <recommendedName>
        <fullName evidence="2">histidine kinase</fullName>
        <ecNumber evidence="2">2.7.13.3</ecNumber>
    </recommendedName>
</protein>
<dbReference type="Gene3D" id="1.10.287.130">
    <property type="match status" value="1"/>
</dbReference>
<gene>
    <name evidence="10" type="ORF">SAMN06295970_10522</name>
</gene>
<accession>A0ABY1Q2T6</accession>
<dbReference type="SMART" id="SM00388">
    <property type="entry name" value="HisKA"/>
    <property type="match status" value="1"/>
</dbReference>
<comment type="caution">
    <text evidence="10">The sequence shown here is derived from an EMBL/GenBank/DDBJ whole genome shotgun (WGS) entry which is preliminary data.</text>
</comment>
<dbReference type="SUPFAM" id="SSF55874">
    <property type="entry name" value="ATPase domain of HSP90 chaperone/DNA topoisomerase II/histidine kinase"/>
    <property type="match status" value="1"/>
</dbReference>
<evidence type="ECO:0000313" key="10">
    <source>
        <dbReference type="EMBL" id="SMP56990.1"/>
    </source>
</evidence>
<keyword evidence="4" id="KW-0808">Transferase</keyword>
<feature type="region of interest" description="Disordered" evidence="7">
    <location>
        <begin position="569"/>
        <end position="611"/>
    </location>
</feature>
<evidence type="ECO:0000256" key="5">
    <source>
        <dbReference type="ARBA" id="ARBA00022777"/>
    </source>
</evidence>
<evidence type="ECO:0000259" key="9">
    <source>
        <dbReference type="PROSITE" id="PS50109"/>
    </source>
</evidence>
<evidence type="ECO:0000256" key="1">
    <source>
        <dbReference type="ARBA" id="ARBA00000085"/>
    </source>
</evidence>
<keyword evidence="11" id="KW-1185">Reference proteome</keyword>
<proteinExistence type="predicted"/>
<keyword evidence="8" id="KW-0472">Membrane</keyword>
<reference evidence="10 11" key="1">
    <citation type="submission" date="2017-05" db="EMBL/GenBank/DDBJ databases">
        <authorList>
            <person name="Varghese N."/>
            <person name="Submissions S."/>
        </authorList>
    </citation>
    <scope>NUCLEOTIDE SEQUENCE [LARGE SCALE GENOMIC DNA]</scope>
    <source>
        <strain evidence="10 11">DSM 26001</strain>
    </source>
</reference>
<dbReference type="InterPro" id="IPR036890">
    <property type="entry name" value="HATPase_C_sf"/>
</dbReference>
<organism evidence="10 11">
    <name type="scientific">Noviherbaspirillum suwonense</name>
    <dbReference type="NCBI Taxonomy" id="1224511"/>
    <lineage>
        <taxon>Bacteria</taxon>
        <taxon>Pseudomonadati</taxon>
        <taxon>Pseudomonadota</taxon>
        <taxon>Betaproteobacteria</taxon>
        <taxon>Burkholderiales</taxon>
        <taxon>Oxalobacteraceae</taxon>
        <taxon>Noviherbaspirillum</taxon>
    </lineage>
</organism>
<dbReference type="SMART" id="SM00387">
    <property type="entry name" value="HATPase_c"/>
    <property type="match status" value="1"/>
</dbReference>
<dbReference type="Gene3D" id="3.30.565.10">
    <property type="entry name" value="Histidine kinase-like ATPase, C-terminal domain"/>
    <property type="match status" value="1"/>
</dbReference>
<dbReference type="PRINTS" id="PR00344">
    <property type="entry name" value="BCTRLSENSOR"/>
</dbReference>
<name>A0ABY1Q2T6_9BURK</name>
<dbReference type="EMBL" id="FXUL01000005">
    <property type="protein sequence ID" value="SMP56990.1"/>
    <property type="molecule type" value="Genomic_DNA"/>
</dbReference>
<keyword evidence="8" id="KW-0812">Transmembrane</keyword>
<sequence length="611" mass="65325">MALAVLVPIILFSAIALSMLMQAERATALRSLQETARATTLAVDRELSIAEARAQVLATATSLVDGDFKAFHERASLANRGGKSWTVLFDESGRQLVNTLVPYGTELPRRGHPEYGHEVLRTGAMRVSNLLDGTVAGGKVLAIEVPVVLDGGRQRYVLNQAFSPADLDAALRRNEVPANYIIGIFDRKGISIARSQRASELVGKPVRKELFDSSRSATEGVLQHDTRENIRVYDAFKRSALSGWTVAVGVPVDVIEASARRAVMVASMGLMAAIICALALALYFSRRMALSIESAVTSAAALGRGEAPQQFASGVLEFDRLHAALVAAGGILQQERESRGVVEQERARLFTSEQEARLLAENQNRAKDEFLAMLSHELRNPLAAISNSIALMEHPAVPADIAARARNIIKRQSRHLAHIVDDLLDLGRLMNGKVALVRQRLDLAEAVRDCVQSMQTTGRIDQHRLQLQATPAWVDADPTRIEQVISNLVSNALKYTPPGGSITVDVGALGDSAVLTVSDTGIGMPPELVERVFDVFVQGAGALDRSQGGLGIGLALVRQLVVLHAGDVSAASPGPDQGSTFTVRLPLSGTGTMAASPHSDQPDATTPATPS</sequence>
<evidence type="ECO:0000313" key="11">
    <source>
        <dbReference type="Proteomes" id="UP001158049"/>
    </source>
</evidence>
<dbReference type="PROSITE" id="PS50109">
    <property type="entry name" value="HIS_KIN"/>
    <property type="match status" value="1"/>
</dbReference>